<dbReference type="RefSeq" id="WP_013653094.1">
    <property type="nucleotide sequence ID" value="NC_015259.1"/>
</dbReference>
<name>F2J0U3_POLGS</name>
<keyword evidence="3" id="KW-1185">Reference proteome</keyword>
<evidence type="ECO:0000313" key="2">
    <source>
        <dbReference type="EMBL" id="ADZ70779.1"/>
    </source>
</evidence>
<evidence type="ECO:0000256" key="1">
    <source>
        <dbReference type="SAM" id="SignalP"/>
    </source>
</evidence>
<sequence length="144" mass="15520">MARNRSFRNGGPCALALAGFLLAGAGARADDLADFARTIPDEVLQSGVIRLAAAPDYRFVLLRLAAADRLFVQKLTKAGDVDTSTEIEEIMTMARRVGDITGEVDSEGLIAFVEFAAGDGDPETYELFMSERSDPPYLFQPASN</sequence>
<feature type="chain" id="PRO_5003278880" evidence="1">
    <location>
        <begin position="30"/>
        <end position="144"/>
    </location>
</feature>
<evidence type="ECO:0000313" key="3">
    <source>
        <dbReference type="Proteomes" id="UP000008130"/>
    </source>
</evidence>
<dbReference type="Proteomes" id="UP000008130">
    <property type="component" value="Chromosome"/>
</dbReference>
<dbReference type="KEGG" id="pgv:SL003B_2354"/>
<keyword evidence="1" id="KW-0732">Signal</keyword>
<feature type="signal peptide" evidence="1">
    <location>
        <begin position="1"/>
        <end position="29"/>
    </location>
</feature>
<reference evidence="2 3" key="1">
    <citation type="journal article" date="2011" name="J. Bacteriol.">
        <title>Complete genome sequence of Polymorphum gilvum SL003B-26A1T, a crude oil-degrading bacterium from oil-polluted saline soil.</title>
        <authorList>
            <person name="Li S.G."/>
            <person name="Tang Y.Q."/>
            <person name="Nie Y."/>
            <person name="Cai M."/>
            <person name="Wu X.L."/>
        </authorList>
    </citation>
    <scope>NUCLEOTIDE SEQUENCE [LARGE SCALE GENOMIC DNA]</scope>
    <source>
        <strain evidence="3">LMG 25793 / CGMCC 1.9160 / SL003B-26A1</strain>
    </source>
</reference>
<dbReference type="HOGENOM" id="CLU_1794698_0_0_5"/>
<protein>
    <submittedName>
        <fullName evidence="2">Uncharacterized protein</fullName>
    </submittedName>
</protein>
<organism evidence="2 3">
    <name type="scientific">Polymorphum gilvum (strain LMG 25793 / CGMCC 1.9160 / SL003B-26A1)</name>
    <dbReference type="NCBI Taxonomy" id="991905"/>
    <lineage>
        <taxon>Bacteria</taxon>
        <taxon>Pseudomonadati</taxon>
        <taxon>Pseudomonadota</taxon>
        <taxon>Alphaproteobacteria</taxon>
        <taxon>Rhodobacterales</taxon>
        <taxon>Paracoccaceae</taxon>
        <taxon>Polymorphum</taxon>
    </lineage>
</organism>
<gene>
    <name evidence="2" type="ordered locus">SL003B_2354</name>
</gene>
<dbReference type="AlphaFoldDB" id="F2J0U3"/>
<proteinExistence type="predicted"/>
<dbReference type="STRING" id="991905.SL003B_2354"/>
<accession>F2J0U3</accession>
<dbReference type="EMBL" id="CP002568">
    <property type="protein sequence ID" value="ADZ70779.1"/>
    <property type="molecule type" value="Genomic_DNA"/>
</dbReference>